<dbReference type="Proteomes" id="UP000321258">
    <property type="component" value="Unassembled WGS sequence"/>
</dbReference>
<dbReference type="AlphaFoldDB" id="A0A512IQQ1"/>
<protein>
    <submittedName>
        <fullName evidence="2">Uncharacterized protein</fullName>
    </submittedName>
</protein>
<gene>
    <name evidence="2" type="ORF">MHA02_24240</name>
</gene>
<sequence>MEFATSFAQLSTATGYSRSTLHERHRRGQIPQRGPQGWHVPDVLAAIRRNVDPARRKPVLSAPRSAERSEPNAEHPNAVPATGSFPVPEAYRDCDDLGDAFTRGALYGAHVVAFSVPTAVGCSLIEAGVASETAVRFYAEARDDVAFIVGDVAEALGLVPDGVDDAGQHRPTAFQAFDPQMAKLAITPVAP</sequence>
<comment type="caution">
    <text evidence="2">The sequence shown here is derived from an EMBL/GenBank/DDBJ whole genome shotgun (WGS) entry which is preliminary data.</text>
</comment>
<accession>A0A512IQQ1</accession>
<name>A0A512IQQ1_9HYPH</name>
<dbReference type="EMBL" id="BJZT01000025">
    <property type="protein sequence ID" value="GEP00037.1"/>
    <property type="molecule type" value="Genomic_DNA"/>
</dbReference>
<evidence type="ECO:0000256" key="1">
    <source>
        <dbReference type="SAM" id="MobiDB-lite"/>
    </source>
</evidence>
<feature type="region of interest" description="Disordered" evidence="1">
    <location>
        <begin position="18"/>
        <end position="41"/>
    </location>
</feature>
<organism evidence="2 3">
    <name type="scientific">Methylobacterium haplocladii</name>
    <dbReference type="NCBI Taxonomy" id="1176176"/>
    <lineage>
        <taxon>Bacteria</taxon>
        <taxon>Pseudomonadati</taxon>
        <taxon>Pseudomonadota</taxon>
        <taxon>Alphaproteobacteria</taxon>
        <taxon>Hyphomicrobiales</taxon>
        <taxon>Methylobacteriaceae</taxon>
        <taxon>Methylobacterium</taxon>
    </lineage>
</organism>
<reference evidence="2 3" key="1">
    <citation type="submission" date="2019-07" db="EMBL/GenBank/DDBJ databases">
        <title>Whole genome shotgun sequence of Methylobacterium haplocladii NBRC 107714.</title>
        <authorList>
            <person name="Hosoyama A."/>
            <person name="Uohara A."/>
            <person name="Ohji S."/>
            <person name="Ichikawa N."/>
        </authorList>
    </citation>
    <scope>NUCLEOTIDE SEQUENCE [LARGE SCALE GENOMIC DNA]</scope>
    <source>
        <strain evidence="2 3">NBRC 107714</strain>
    </source>
</reference>
<evidence type="ECO:0000313" key="2">
    <source>
        <dbReference type="EMBL" id="GEP00037.1"/>
    </source>
</evidence>
<feature type="region of interest" description="Disordered" evidence="1">
    <location>
        <begin position="55"/>
        <end position="86"/>
    </location>
</feature>
<proteinExistence type="predicted"/>
<keyword evidence="3" id="KW-1185">Reference proteome</keyword>
<evidence type="ECO:0000313" key="3">
    <source>
        <dbReference type="Proteomes" id="UP000321258"/>
    </source>
</evidence>